<evidence type="ECO:0008006" key="5">
    <source>
        <dbReference type="Google" id="ProtNLM"/>
    </source>
</evidence>
<evidence type="ECO:0000259" key="1">
    <source>
        <dbReference type="Pfam" id="PF19898"/>
    </source>
</evidence>
<evidence type="ECO:0000259" key="2">
    <source>
        <dbReference type="Pfam" id="PF21957"/>
    </source>
</evidence>
<feature type="domain" description="Zinc beta-ribbon finger putative" evidence="2">
    <location>
        <begin position="5"/>
        <end position="67"/>
    </location>
</feature>
<accession>A0ABS0Q5Q9</accession>
<proteinExistence type="predicted"/>
<comment type="caution">
    <text evidence="3">The sequence shown here is derived from an EMBL/GenBank/DDBJ whole genome shotgun (WGS) entry which is preliminary data.</text>
</comment>
<dbReference type="EMBL" id="JAEDAE010000002">
    <property type="protein sequence ID" value="MBH8557920.1"/>
    <property type="molecule type" value="Genomic_DNA"/>
</dbReference>
<keyword evidence="4" id="KW-1185">Reference proteome</keyword>
<dbReference type="Pfam" id="PF19898">
    <property type="entry name" value="DUF6371"/>
    <property type="match status" value="1"/>
</dbReference>
<dbReference type="InterPro" id="IPR047731">
    <property type="entry name" value="Zinc_ribbon_put"/>
</dbReference>
<gene>
    <name evidence="3" type="ORF">I7X13_07675</name>
</gene>
<feature type="domain" description="DUF6371" evidence="1">
    <location>
        <begin position="122"/>
        <end position="293"/>
    </location>
</feature>
<dbReference type="RefSeq" id="WP_233454699.1">
    <property type="nucleotide sequence ID" value="NZ_JAEDAE010000002.1"/>
</dbReference>
<evidence type="ECO:0000313" key="4">
    <source>
        <dbReference type="Proteomes" id="UP000625631"/>
    </source>
</evidence>
<dbReference type="InterPro" id="IPR045951">
    <property type="entry name" value="DUF6371"/>
</dbReference>
<dbReference type="Pfam" id="PF21957">
    <property type="entry name" value="Zn_ribbon_16"/>
    <property type="match status" value="1"/>
</dbReference>
<evidence type="ECO:0000313" key="3">
    <source>
        <dbReference type="EMBL" id="MBH8557920.1"/>
    </source>
</evidence>
<organism evidence="3 4">
    <name type="scientific">Hymenobacter negativus</name>
    <dbReference type="NCBI Taxonomy" id="2795026"/>
    <lineage>
        <taxon>Bacteria</taxon>
        <taxon>Pseudomonadati</taxon>
        <taxon>Bacteroidota</taxon>
        <taxon>Cytophagia</taxon>
        <taxon>Cytophagales</taxon>
        <taxon>Hymenobacteraceae</taxon>
        <taxon>Hymenobacter</taxon>
    </lineage>
</organism>
<dbReference type="Proteomes" id="UP000625631">
    <property type="component" value="Unassembled WGS sequence"/>
</dbReference>
<sequence>MAPPYRFALQPYRYRGTHTRHDCPACGNQHRNTFARFVDKATGELLPAHFGRCNREDRCGYFASPYHKPPGGTSYAEDIRNQCLPFLKGRVRQTPQMAPTAPPVVSVPEEVVQRSFAGYSRNQFARLLTVHFGAGVAKDLLRKFEIGTSAHWPGACVFWLRDERGRVRGGQVVLFDADGHTVKTVRPDGTIKRYTSWFHTALGQAIDRRKETHPDWLIAYDLHGAKSPCLFGLTQALQAPHTRIVAVVEAPKTAVLGAGFFPQYTWVAVNALSYLNAERIAPLKSRYILLFPDASLEGRAFQRWQDKAQELQKAGFRIDVSDYLEQHTTEEQQATGYDLGDLLLAEWPGYPPNWDVPHNESPGECSILNDFAVGIGYPVAAH</sequence>
<reference evidence="3 4" key="1">
    <citation type="submission" date="2020-12" db="EMBL/GenBank/DDBJ databases">
        <title>Hymenobacter sp.</title>
        <authorList>
            <person name="Kim M.K."/>
        </authorList>
    </citation>
    <scope>NUCLEOTIDE SEQUENCE [LARGE SCALE GENOMIC DNA]</scope>
    <source>
        <strain evidence="3 4">BT442</strain>
    </source>
</reference>
<dbReference type="NCBIfam" id="NF040506">
    <property type="entry name" value="PG0870_Nterm"/>
    <property type="match status" value="1"/>
</dbReference>
<protein>
    <recommendedName>
        <fullName evidence="5">Toprim domain-containing protein</fullName>
    </recommendedName>
</protein>
<name>A0ABS0Q5Q9_9BACT</name>